<comment type="caution">
    <text evidence="1">The sequence shown here is derived from an EMBL/GenBank/DDBJ whole genome shotgun (WGS) entry which is preliminary data.</text>
</comment>
<accession>A0AAD4XK13</accession>
<evidence type="ECO:0000313" key="2">
    <source>
        <dbReference type="Proteomes" id="UP001202328"/>
    </source>
</evidence>
<dbReference type="AlphaFoldDB" id="A0AAD4XK13"/>
<evidence type="ECO:0000313" key="1">
    <source>
        <dbReference type="EMBL" id="KAI3917397.1"/>
    </source>
</evidence>
<organism evidence="1 2">
    <name type="scientific">Papaver atlanticum</name>
    <dbReference type="NCBI Taxonomy" id="357466"/>
    <lineage>
        <taxon>Eukaryota</taxon>
        <taxon>Viridiplantae</taxon>
        <taxon>Streptophyta</taxon>
        <taxon>Embryophyta</taxon>
        <taxon>Tracheophyta</taxon>
        <taxon>Spermatophyta</taxon>
        <taxon>Magnoliopsida</taxon>
        <taxon>Ranunculales</taxon>
        <taxon>Papaveraceae</taxon>
        <taxon>Papaveroideae</taxon>
        <taxon>Papaver</taxon>
    </lineage>
</organism>
<dbReference type="Proteomes" id="UP001202328">
    <property type="component" value="Unassembled WGS sequence"/>
</dbReference>
<dbReference type="EMBL" id="JAJJMB010008995">
    <property type="protein sequence ID" value="KAI3917397.1"/>
    <property type="molecule type" value="Genomic_DNA"/>
</dbReference>
<keyword evidence="2" id="KW-1185">Reference proteome</keyword>
<protein>
    <submittedName>
        <fullName evidence="1">Uncharacterized protein</fullName>
    </submittedName>
</protein>
<reference evidence="1" key="1">
    <citation type="submission" date="2022-04" db="EMBL/GenBank/DDBJ databases">
        <title>A functionally conserved STORR gene fusion in Papaver species that diverged 16.8 million years ago.</title>
        <authorList>
            <person name="Catania T."/>
        </authorList>
    </citation>
    <scope>NUCLEOTIDE SEQUENCE</scope>
    <source>
        <strain evidence="1">S-188037</strain>
    </source>
</reference>
<sequence>MDTCYNKEEDEEEGEGEGGFMDTLKLTLSYDLGHLFHLLDHFGTPSLLLFFTTVTSTTIITNPTEPGFQEH</sequence>
<name>A0AAD4XK13_9MAGN</name>
<gene>
    <name evidence="1" type="ORF">MKW98_027316</name>
</gene>
<proteinExistence type="predicted"/>